<proteinExistence type="predicted"/>
<dbReference type="AlphaFoldDB" id="A0A9P7E9Z8"/>
<reference evidence="1" key="1">
    <citation type="journal article" date="2020" name="New Phytol.">
        <title>Comparative genomics reveals dynamic genome evolution in host specialist ectomycorrhizal fungi.</title>
        <authorList>
            <person name="Lofgren L.A."/>
            <person name="Nguyen N.H."/>
            <person name="Vilgalys R."/>
            <person name="Ruytinx J."/>
            <person name="Liao H.L."/>
            <person name="Branco S."/>
            <person name="Kuo A."/>
            <person name="LaButti K."/>
            <person name="Lipzen A."/>
            <person name="Andreopoulos W."/>
            <person name="Pangilinan J."/>
            <person name="Riley R."/>
            <person name="Hundley H."/>
            <person name="Na H."/>
            <person name="Barry K."/>
            <person name="Grigoriev I.V."/>
            <person name="Stajich J.E."/>
            <person name="Kennedy P.G."/>
        </authorList>
    </citation>
    <scope>NUCLEOTIDE SEQUENCE</scope>
    <source>
        <strain evidence="1">MN1</strain>
    </source>
</reference>
<dbReference type="RefSeq" id="XP_041192597.1">
    <property type="nucleotide sequence ID" value="XM_041329232.1"/>
</dbReference>
<dbReference type="OrthoDB" id="198652at2759"/>
<keyword evidence="2" id="KW-1185">Reference proteome</keyword>
<feature type="non-terminal residue" evidence="1">
    <location>
        <position position="1"/>
    </location>
</feature>
<dbReference type="Proteomes" id="UP000807769">
    <property type="component" value="Unassembled WGS sequence"/>
</dbReference>
<dbReference type="GeneID" id="64623249"/>
<gene>
    <name evidence="1" type="ORF">BJ212DRAFT_1211191</name>
</gene>
<protein>
    <submittedName>
        <fullName evidence="1">Uncharacterized protein</fullName>
    </submittedName>
</protein>
<accession>A0A9P7E9Z8</accession>
<name>A0A9P7E9Z8_9AGAM</name>
<organism evidence="1 2">
    <name type="scientific">Suillus subaureus</name>
    <dbReference type="NCBI Taxonomy" id="48587"/>
    <lineage>
        <taxon>Eukaryota</taxon>
        <taxon>Fungi</taxon>
        <taxon>Dikarya</taxon>
        <taxon>Basidiomycota</taxon>
        <taxon>Agaricomycotina</taxon>
        <taxon>Agaricomycetes</taxon>
        <taxon>Agaricomycetidae</taxon>
        <taxon>Boletales</taxon>
        <taxon>Suillineae</taxon>
        <taxon>Suillaceae</taxon>
        <taxon>Suillus</taxon>
    </lineage>
</organism>
<feature type="non-terminal residue" evidence="1">
    <location>
        <position position="155"/>
    </location>
</feature>
<dbReference type="EMBL" id="JABBWG010000018">
    <property type="protein sequence ID" value="KAG1815666.1"/>
    <property type="molecule type" value="Genomic_DNA"/>
</dbReference>
<comment type="caution">
    <text evidence="1">The sequence shown here is derived from an EMBL/GenBank/DDBJ whole genome shotgun (WGS) entry which is preliminary data.</text>
</comment>
<sequence length="155" mass="17899">LEIYTPYKKLLLHNLDKLLCLWDAIRLPHEEWKQIFSLELPIISFNVNPNLMRQQAQMSDDSCTQLIQALLDFAQQGARCSLCDFQHLAGWLNWALNVYPLLPPGLSALYAKTTGKLESKALIWVNHDIVCKLSWIICHLRSAEGIFFLKSMSWN</sequence>
<evidence type="ECO:0000313" key="1">
    <source>
        <dbReference type="EMBL" id="KAG1815666.1"/>
    </source>
</evidence>
<evidence type="ECO:0000313" key="2">
    <source>
        <dbReference type="Proteomes" id="UP000807769"/>
    </source>
</evidence>